<dbReference type="KEGG" id="pdj:D0907_14695"/>
<dbReference type="Proteomes" id="UP000264605">
    <property type="component" value="Chromosome"/>
</dbReference>
<accession>A0AAD0WDI4</accession>
<dbReference type="GO" id="GO:0016779">
    <property type="term" value="F:nucleotidyltransferase activity"/>
    <property type="evidence" value="ECO:0007669"/>
    <property type="project" value="UniProtKB-KW"/>
</dbReference>
<evidence type="ECO:0000313" key="6">
    <source>
        <dbReference type="Proteomes" id="UP000264605"/>
    </source>
</evidence>
<evidence type="ECO:0000256" key="1">
    <source>
        <dbReference type="ARBA" id="ARBA00022679"/>
    </source>
</evidence>
<dbReference type="RefSeq" id="WP_118844670.1">
    <property type="nucleotide sequence ID" value="NZ_CP032090.1"/>
</dbReference>
<proteinExistence type="predicted"/>
<organism evidence="5 6">
    <name type="scientific">Pseudoalteromonas lipolytica</name>
    <dbReference type="NCBI Taxonomy" id="570156"/>
    <lineage>
        <taxon>Bacteria</taxon>
        <taxon>Pseudomonadati</taxon>
        <taxon>Pseudomonadota</taxon>
        <taxon>Gammaproteobacteria</taxon>
        <taxon>Alteromonadales</taxon>
        <taxon>Pseudoalteromonadaceae</taxon>
        <taxon>Pseudoalteromonas</taxon>
    </lineage>
</organism>
<dbReference type="InterPro" id="IPR029044">
    <property type="entry name" value="Nucleotide-diphossugar_trans"/>
</dbReference>
<keyword evidence="1" id="KW-0808">Transferase</keyword>
<dbReference type="SUPFAM" id="SSF53448">
    <property type="entry name" value="Nucleotide-diphospho-sugar transferases"/>
    <property type="match status" value="1"/>
</dbReference>
<dbReference type="EMBL" id="CP032090">
    <property type="protein sequence ID" value="AXV66445.1"/>
    <property type="molecule type" value="Genomic_DNA"/>
</dbReference>
<dbReference type="Gene3D" id="3.90.550.10">
    <property type="entry name" value="Spore Coat Polysaccharide Biosynthesis Protein SpsA, Chain A"/>
    <property type="match status" value="1"/>
</dbReference>
<evidence type="ECO:0000256" key="2">
    <source>
        <dbReference type="ARBA" id="ARBA00022695"/>
    </source>
</evidence>
<dbReference type="GeneID" id="99506724"/>
<evidence type="ECO:0000256" key="3">
    <source>
        <dbReference type="ARBA" id="ARBA00022842"/>
    </source>
</evidence>
<keyword evidence="2" id="KW-0548">Nucleotidyltransferase</keyword>
<protein>
    <recommendedName>
        <fullName evidence="4">MobA-like NTP transferase domain-containing protein</fullName>
    </recommendedName>
</protein>
<gene>
    <name evidence="5" type="ORF">D0907_14695</name>
</gene>
<evidence type="ECO:0000313" key="5">
    <source>
        <dbReference type="EMBL" id="AXV66445.1"/>
    </source>
</evidence>
<name>A0AAD0WDI4_9GAMM</name>
<dbReference type="InterPro" id="IPR025877">
    <property type="entry name" value="MobA-like_NTP_Trfase"/>
</dbReference>
<evidence type="ECO:0000259" key="4">
    <source>
        <dbReference type="Pfam" id="PF12804"/>
    </source>
</evidence>
<feature type="domain" description="MobA-like NTP transferase" evidence="4">
    <location>
        <begin position="9"/>
        <end position="65"/>
    </location>
</feature>
<dbReference type="Pfam" id="PF12804">
    <property type="entry name" value="NTP_transf_3"/>
    <property type="match status" value="1"/>
</dbReference>
<dbReference type="PANTHER" id="PTHR43584:SF8">
    <property type="entry name" value="N-ACETYLMURAMATE ALPHA-1-PHOSPHATE URIDYLYLTRANSFERASE"/>
    <property type="match status" value="1"/>
</dbReference>
<dbReference type="PANTHER" id="PTHR43584">
    <property type="entry name" value="NUCLEOTIDYL TRANSFERASE"/>
    <property type="match status" value="1"/>
</dbReference>
<dbReference type="AlphaFoldDB" id="A0AAD0WDI4"/>
<reference evidence="5 6" key="1">
    <citation type="submission" date="2018-08" db="EMBL/GenBank/DDBJ databases">
        <title>Draft genome sequence of Pseudoalteromonas donghaensis HJ51.</title>
        <authorList>
            <person name="Oh J."/>
            <person name="Roh D."/>
        </authorList>
    </citation>
    <scope>NUCLEOTIDE SEQUENCE [LARGE SCALE GENOMIC DNA]</scope>
    <source>
        <strain evidence="5 6">HJ51</strain>
    </source>
</reference>
<keyword evidence="3" id="KW-0460">Magnesium</keyword>
<sequence>MTQHSLTLIVLAGGLGSRFGGNKQIAEIPGLSCTIMELSIADAVNAGVSQVVIVINKKIRAEFEATILPRLPKSLDIVLVEQEITAIPAKFSSLATTRTKPWGTGHALLCAKPFVHNPAIVITADDYYGASSFEIIAEHFKHNSQWAMVGYPIKDTLSKQGGVNRGVCKVDQQGYLIDVVEYLDIKRENNTLYGNNPHGEQCEIANDALGSMSFWGITPRIFEYLESGFSEFLEDNDNGVTKEYYLPDQIQKAIKNTFQSVAVYQAQSAWYGVTYRSELEKVSKKLYELHHGRTNNKHTCSNAN</sequence>
<dbReference type="InterPro" id="IPR050065">
    <property type="entry name" value="GlmU-like"/>
</dbReference>